<sequence length="343" mass="37064">MYPREREFDDRDHARRAADFLLDTLLAAGTTTAGVFPTAHPASVDGFLSAALDRDLRMISGKVLMDRAPHAPDGLRDPDLATAEHQTRDLLERWHRRGRLGYALSPRFAPTSTEALLTMVARLHREIPDLWIQSHAAENQEEVALVNHLFGTDSPVALFDAHGLLGPRSILGHCVHIDPTDRRRLARTGTAVAHCPTSNLFLGSGLFDLSSALAAGIPVGIGTDVGAGTSYSPLVTLNAAHAVAALRGHPLSALRAFYLATLGGARALRLDGAIGNLHPGREADFVVLDWAATPVLRRRTRRATTLTERLLALMTLGDDRAVTATYVLGRPHHPRTTGPGHPR</sequence>
<evidence type="ECO:0000256" key="2">
    <source>
        <dbReference type="ARBA" id="ARBA00006745"/>
    </source>
</evidence>
<dbReference type="SUPFAM" id="SSF51338">
    <property type="entry name" value="Composite domain of metallo-dependent hydrolases"/>
    <property type="match status" value="1"/>
</dbReference>
<dbReference type="SUPFAM" id="SSF51556">
    <property type="entry name" value="Metallo-dependent hydrolases"/>
    <property type="match status" value="1"/>
</dbReference>
<evidence type="ECO:0000256" key="6">
    <source>
        <dbReference type="ARBA" id="ARBA00022833"/>
    </source>
</evidence>
<organism evidence="10 11">
    <name type="scientific">Actinoalloteichus caeruleus DSM 43889</name>
    <dbReference type="NCBI Taxonomy" id="1120930"/>
    <lineage>
        <taxon>Bacteria</taxon>
        <taxon>Bacillati</taxon>
        <taxon>Actinomycetota</taxon>
        <taxon>Actinomycetes</taxon>
        <taxon>Pseudonocardiales</taxon>
        <taxon>Pseudonocardiaceae</taxon>
        <taxon>Actinoalloteichus</taxon>
        <taxon>Actinoalloteichus cyanogriseus</taxon>
    </lineage>
</organism>
<comment type="catalytic activity">
    <reaction evidence="8">
        <text>guanine + H2O + H(+) = xanthine + NH4(+)</text>
        <dbReference type="Rhea" id="RHEA:14665"/>
        <dbReference type="ChEBI" id="CHEBI:15377"/>
        <dbReference type="ChEBI" id="CHEBI:15378"/>
        <dbReference type="ChEBI" id="CHEBI:16235"/>
        <dbReference type="ChEBI" id="CHEBI:17712"/>
        <dbReference type="ChEBI" id="CHEBI:28938"/>
        <dbReference type="EC" id="3.5.4.3"/>
    </reaction>
</comment>
<comment type="caution">
    <text evidence="10">The sequence shown here is derived from an EMBL/GenBank/DDBJ whole genome shotgun (WGS) entry which is preliminary data.</text>
</comment>
<evidence type="ECO:0000256" key="3">
    <source>
        <dbReference type="ARBA" id="ARBA00012781"/>
    </source>
</evidence>
<accession>A0ABT1JE58</accession>
<dbReference type="NCBIfam" id="TIGR02967">
    <property type="entry name" value="guan_deamin"/>
    <property type="match status" value="1"/>
</dbReference>
<dbReference type="InterPro" id="IPR006680">
    <property type="entry name" value="Amidohydro-rel"/>
</dbReference>
<evidence type="ECO:0000256" key="8">
    <source>
        <dbReference type="RuleBase" id="RU366009"/>
    </source>
</evidence>
<comment type="function">
    <text evidence="8">Catalyzes the hydrolytic deamination of guanine, producing xanthine and ammonia.</text>
</comment>
<reference evidence="10 11" key="1">
    <citation type="submission" date="2022-06" db="EMBL/GenBank/DDBJ databases">
        <title>Genomic Encyclopedia of Type Strains, Phase I: the one thousand microbial genomes (KMG-I) project.</title>
        <authorList>
            <person name="Kyrpides N."/>
        </authorList>
    </citation>
    <scope>NUCLEOTIDE SEQUENCE [LARGE SCALE GENOMIC DNA]</scope>
    <source>
        <strain evidence="10 11">DSM 43889</strain>
    </source>
</reference>
<dbReference type="Gene3D" id="2.30.40.10">
    <property type="entry name" value="Urease, subunit C, domain 1"/>
    <property type="match status" value="1"/>
</dbReference>
<dbReference type="Proteomes" id="UP000791080">
    <property type="component" value="Unassembled WGS sequence"/>
</dbReference>
<evidence type="ECO:0000313" key="11">
    <source>
        <dbReference type="Proteomes" id="UP000791080"/>
    </source>
</evidence>
<protein>
    <recommendedName>
        <fullName evidence="3 7">Guanine deaminase</fullName>
        <shortName evidence="8">Guanase</shortName>
        <ecNumber evidence="3 7">3.5.4.3</ecNumber>
    </recommendedName>
    <alternativeName>
        <fullName evidence="8">Guanine aminohydrolase</fullName>
    </alternativeName>
</protein>
<keyword evidence="5 8" id="KW-0378">Hydrolase</keyword>
<feature type="domain" description="Amidohydrolase-related" evidence="9">
    <location>
        <begin position="21"/>
        <end position="330"/>
    </location>
</feature>
<comment type="pathway">
    <text evidence="1 8">Purine metabolism; guanine degradation; xanthine from guanine: step 1/1.</text>
</comment>
<keyword evidence="11" id="KW-1185">Reference proteome</keyword>
<dbReference type="PANTHER" id="PTHR11271:SF6">
    <property type="entry name" value="GUANINE DEAMINASE"/>
    <property type="match status" value="1"/>
</dbReference>
<dbReference type="Pfam" id="PF01979">
    <property type="entry name" value="Amidohydro_1"/>
    <property type="match status" value="1"/>
</dbReference>
<dbReference type="Gene3D" id="3.20.20.140">
    <property type="entry name" value="Metal-dependent hydrolases"/>
    <property type="match status" value="1"/>
</dbReference>
<evidence type="ECO:0000256" key="7">
    <source>
        <dbReference type="NCBIfam" id="TIGR02967"/>
    </source>
</evidence>
<dbReference type="EC" id="3.5.4.3" evidence="3 7"/>
<dbReference type="EMBL" id="AUBJ02000001">
    <property type="protein sequence ID" value="MCP2330494.1"/>
    <property type="molecule type" value="Genomic_DNA"/>
</dbReference>
<evidence type="ECO:0000256" key="5">
    <source>
        <dbReference type="ARBA" id="ARBA00022801"/>
    </source>
</evidence>
<dbReference type="InterPro" id="IPR014311">
    <property type="entry name" value="Guanine_deaminase"/>
</dbReference>
<gene>
    <name evidence="10" type="ORF">G443_000764</name>
</gene>
<dbReference type="NCBIfam" id="NF006679">
    <property type="entry name" value="PRK09228.1"/>
    <property type="match status" value="1"/>
</dbReference>
<dbReference type="InterPro" id="IPR011059">
    <property type="entry name" value="Metal-dep_hydrolase_composite"/>
</dbReference>
<dbReference type="PANTHER" id="PTHR11271">
    <property type="entry name" value="GUANINE DEAMINASE"/>
    <property type="match status" value="1"/>
</dbReference>
<dbReference type="InterPro" id="IPR051607">
    <property type="entry name" value="Metallo-dep_hydrolases"/>
</dbReference>
<dbReference type="InterPro" id="IPR032466">
    <property type="entry name" value="Metal_Hydrolase"/>
</dbReference>
<name>A0ABT1JE58_ACTCY</name>
<proteinExistence type="inferred from homology"/>
<evidence type="ECO:0000256" key="1">
    <source>
        <dbReference type="ARBA" id="ARBA00004984"/>
    </source>
</evidence>
<comment type="cofactor">
    <cofactor evidence="8">
        <name>Zn(2+)</name>
        <dbReference type="ChEBI" id="CHEBI:29105"/>
    </cofactor>
    <text evidence="8">Binds 1 zinc ion per subunit.</text>
</comment>
<comment type="similarity">
    <text evidence="2 8">Belongs to the metallo-dependent hydrolases superfamily. ATZ/TRZ family.</text>
</comment>
<keyword evidence="6 8" id="KW-0862">Zinc</keyword>
<keyword evidence="4 8" id="KW-0479">Metal-binding</keyword>
<evidence type="ECO:0000256" key="4">
    <source>
        <dbReference type="ARBA" id="ARBA00022723"/>
    </source>
</evidence>
<evidence type="ECO:0000313" key="10">
    <source>
        <dbReference type="EMBL" id="MCP2330494.1"/>
    </source>
</evidence>
<evidence type="ECO:0000259" key="9">
    <source>
        <dbReference type="Pfam" id="PF01979"/>
    </source>
</evidence>